<gene>
    <name evidence="2" type="ORF">SPRG_10542</name>
</gene>
<feature type="transmembrane region" description="Helical" evidence="1">
    <location>
        <begin position="323"/>
        <end position="347"/>
    </location>
</feature>
<proteinExistence type="predicted"/>
<dbReference type="EMBL" id="KK583250">
    <property type="protein sequence ID" value="KDO23765.1"/>
    <property type="molecule type" value="Genomic_DNA"/>
</dbReference>
<dbReference type="Proteomes" id="UP000030745">
    <property type="component" value="Unassembled WGS sequence"/>
</dbReference>
<dbReference type="GeneID" id="24132648"/>
<dbReference type="AlphaFoldDB" id="A0A067C3R7"/>
<dbReference type="VEuPathDB" id="FungiDB:SPRG_10542"/>
<evidence type="ECO:0000313" key="2">
    <source>
        <dbReference type="EMBL" id="KDO23765.1"/>
    </source>
</evidence>
<accession>A0A067C3R7</accession>
<protein>
    <submittedName>
        <fullName evidence="2">Uncharacterized protein</fullName>
    </submittedName>
</protein>
<sequence length="398" mass="41844">MSLSPSEFDNTVRLVAVANTTATNDKTYNECKAAVTTAFKKLVKDCRLPFIEYGDNKVRVLVASIGSVVYIVIPSHATAMEYEAQASSLGIVGLATAMLGVPEMDKVILCGHGHGGGVAHVAHKQLESSNGAFKVASVALGAATSLPSRTTGSTFYTVCPSDDTADATDASFDKLSKRPDVKDYSTQHSEATPTVNTEASQKLHQQMMMIAPQHLASADFDVHGALKQFFASVKQLGKKGNTKAELETIATNIEKTEAQWKALIEFLDGTQTTNESKMPWQALSDSDISLSELVRLTTMLLAVNIMRDEYGAFELVKDIVKPVLAIAGAGALVATGISAVASVAALFTSLSLGAALGATAGATGVFVGSGIGLVATEASDFSHGFVALVRHCQSESYK</sequence>
<evidence type="ECO:0000313" key="3">
    <source>
        <dbReference type="Proteomes" id="UP000030745"/>
    </source>
</evidence>
<dbReference type="RefSeq" id="XP_012205580.1">
    <property type="nucleotide sequence ID" value="XM_012350190.1"/>
</dbReference>
<reference evidence="2 3" key="1">
    <citation type="journal article" date="2013" name="PLoS Genet.">
        <title>Distinctive expansion of potential virulence genes in the genome of the oomycete fish pathogen Saprolegnia parasitica.</title>
        <authorList>
            <person name="Jiang R.H."/>
            <person name="de Bruijn I."/>
            <person name="Haas B.J."/>
            <person name="Belmonte R."/>
            <person name="Lobach L."/>
            <person name="Christie J."/>
            <person name="van den Ackerveken G."/>
            <person name="Bottin A."/>
            <person name="Bulone V."/>
            <person name="Diaz-Moreno S.M."/>
            <person name="Dumas B."/>
            <person name="Fan L."/>
            <person name="Gaulin E."/>
            <person name="Govers F."/>
            <person name="Grenville-Briggs L.J."/>
            <person name="Horner N.R."/>
            <person name="Levin J.Z."/>
            <person name="Mammella M."/>
            <person name="Meijer H.J."/>
            <person name="Morris P."/>
            <person name="Nusbaum C."/>
            <person name="Oome S."/>
            <person name="Phillips A.J."/>
            <person name="van Rooyen D."/>
            <person name="Rzeszutek E."/>
            <person name="Saraiva M."/>
            <person name="Secombes C.J."/>
            <person name="Seidl M.F."/>
            <person name="Snel B."/>
            <person name="Stassen J.H."/>
            <person name="Sykes S."/>
            <person name="Tripathy S."/>
            <person name="van den Berg H."/>
            <person name="Vega-Arreguin J.C."/>
            <person name="Wawra S."/>
            <person name="Young S.K."/>
            <person name="Zeng Q."/>
            <person name="Dieguez-Uribeondo J."/>
            <person name="Russ C."/>
            <person name="Tyler B.M."/>
            <person name="van West P."/>
        </authorList>
    </citation>
    <scope>NUCLEOTIDE SEQUENCE [LARGE SCALE GENOMIC DNA]</scope>
    <source>
        <strain evidence="2 3">CBS 223.65</strain>
    </source>
</reference>
<keyword evidence="1" id="KW-0472">Membrane</keyword>
<keyword evidence="1" id="KW-0812">Transmembrane</keyword>
<dbReference type="KEGG" id="spar:SPRG_10542"/>
<feature type="transmembrane region" description="Helical" evidence="1">
    <location>
        <begin position="353"/>
        <end position="375"/>
    </location>
</feature>
<evidence type="ECO:0000256" key="1">
    <source>
        <dbReference type="SAM" id="Phobius"/>
    </source>
</evidence>
<keyword evidence="1" id="KW-1133">Transmembrane helix</keyword>
<organism evidence="2 3">
    <name type="scientific">Saprolegnia parasitica (strain CBS 223.65)</name>
    <dbReference type="NCBI Taxonomy" id="695850"/>
    <lineage>
        <taxon>Eukaryota</taxon>
        <taxon>Sar</taxon>
        <taxon>Stramenopiles</taxon>
        <taxon>Oomycota</taxon>
        <taxon>Saprolegniomycetes</taxon>
        <taxon>Saprolegniales</taxon>
        <taxon>Saprolegniaceae</taxon>
        <taxon>Saprolegnia</taxon>
    </lineage>
</organism>
<keyword evidence="3" id="KW-1185">Reference proteome</keyword>
<name>A0A067C3R7_SAPPC</name>